<dbReference type="GeneID" id="7840069"/>
<dbReference type="Proteomes" id="UP000009168">
    <property type="component" value="Unassembled WGS sequence"/>
</dbReference>
<sequence length="360" mass="42755">MSQEVNNYSMQNENKPFLLKGIQDLRDSFVKNQSILGHLTFKYTNWCNLLVKNKDQPIELQYPKIVESSQKHLEQIRSIYTNSIRNFLGVLQGNTDISQNQYKPPSDQCSQNKTIKKIIENNQNNYSNQDLSQNEIQQGDVQQNKSQQSKKIQMDHVKQQTNFDDYLKQIIEFEQNFDVKVPDFFKDRDIHHYRMVMSNYQISLLKVNDVIAVKNIIDITKNDRFVAALLLLTKQLVKDILKRYDSIQKNLQEELLIEKDMQQVKEKNYTSYIQQIQTFEQNYRVQLPLFFKNKQDFIKREYYEKRFAAAVQDTDCIKIHQIHQKVRSQKAIINALLITENQFQAIINRAQALLYPEKKD</sequence>
<gene>
    <name evidence="1" type="ORF">TTHERM_00285270</name>
</gene>
<protein>
    <submittedName>
        <fullName evidence="1">Uncharacterized protein</fullName>
    </submittedName>
</protein>
<organism evidence="1 2">
    <name type="scientific">Tetrahymena thermophila (strain SB210)</name>
    <dbReference type="NCBI Taxonomy" id="312017"/>
    <lineage>
        <taxon>Eukaryota</taxon>
        <taxon>Sar</taxon>
        <taxon>Alveolata</taxon>
        <taxon>Ciliophora</taxon>
        <taxon>Intramacronucleata</taxon>
        <taxon>Oligohymenophorea</taxon>
        <taxon>Hymenostomatida</taxon>
        <taxon>Tetrahymenina</taxon>
        <taxon>Tetrahymenidae</taxon>
        <taxon>Tetrahymena</taxon>
    </lineage>
</organism>
<dbReference type="KEGG" id="tet:TTHERM_00285270"/>
<dbReference type="HOGENOM" id="CLU_770489_0_0_1"/>
<keyword evidence="2" id="KW-1185">Reference proteome</keyword>
<dbReference type="RefSeq" id="XP_001018541.3">
    <property type="nucleotide sequence ID" value="XM_001018541.3"/>
</dbReference>
<dbReference type="InParanoid" id="I7M215"/>
<evidence type="ECO:0000313" key="2">
    <source>
        <dbReference type="Proteomes" id="UP000009168"/>
    </source>
</evidence>
<name>I7M215_TETTS</name>
<dbReference type="EMBL" id="GG662651">
    <property type="protein sequence ID" value="EAR98296.3"/>
    <property type="molecule type" value="Genomic_DNA"/>
</dbReference>
<proteinExistence type="predicted"/>
<accession>I7M215</accession>
<reference evidence="2" key="1">
    <citation type="journal article" date="2006" name="PLoS Biol.">
        <title>Macronuclear genome sequence of the ciliate Tetrahymena thermophila, a model eukaryote.</title>
        <authorList>
            <person name="Eisen J.A."/>
            <person name="Coyne R.S."/>
            <person name="Wu M."/>
            <person name="Wu D."/>
            <person name="Thiagarajan M."/>
            <person name="Wortman J.R."/>
            <person name="Badger J.H."/>
            <person name="Ren Q."/>
            <person name="Amedeo P."/>
            <person name="Jones K.M."/>
            <person name="Tallon L.J."/>
            <person name="Delcher A.L."/>
            <person name="Salzberg S.L."/>
            <person name="Silva J.C."/>
            <person name="Haas B.J."/>
            <person name="Majoros W.H."/>
            <person name="Farzad M."/>
            <person name="Carlton J.M."/>
            <person name="Smith R.K. Jr."/>
            <person name="Garg J."/>
            <person name="Pearlman R.E."/>
            <person name="Karrer K.M."/>
            <person name="Sun L."/>
            <person name="Manning G."/>
            <person name="Elde N.C."/>
            <person name="Turkewitz A.P."/>
            <person name="Asai D.J."/>
            <person name="Wilkes D.E."/>
            <person name="Wang Y."/>
            <person name="Cai H."/>
            <person name="Collins K."/>
            <person name="Stewart B.A."/>
            <person name="Lee S.R."/>
            <person name="Wilamowska K."/>
            <person name="Weinberg Z."/>
            <person name="Ruzzo W.L."/>
            <person name="Wloga D."/>
            <person name="Gaertig J."/>
            <person name="Frankel J."/>
            <person name="Tsao C.-C."/>
            <person name="Gorovsky M.A."/>
            <person name="Keeling P.J."/>
            <person name="Waller R.F."/>
            <person name="Patron N.J."/>
            <person name="Cherry J.M."/>
            <person name="Stover N.A."/>
            <person name="Krieger C.J."/>
            <person name="del Toro C."/>
            <person name="Ryder H.F."/>
            <person name="Williamson S.C."/>
            <person name="Barbeau R.A."/>
            <person name="Hamilton E.P."/>
            <person name="Orias E."/>
        </authorList>
    </citation>
    <scope>NUCLEOTIDE SEQUENCE [LARGE SCALE GENOMIC DNA]</scope>
    <source>
        <strain evidence="2">SB210</strain>
    </source>
</reference>
<evidence type="ECO:0000313" key="1">
    <source>
        <dbReference type="EMBL" id="EAR98296.3"/>
    </source>
</evidence>
<dbReference type="AlphaFoldDB" id="I7M215"/>